<feature type="region of interest" description="Disordered" evidence="2">
    <location>
        <begin position="245"/>
        <end position="271"/>
    </location>
</feature>
<dbReference type="PANTHER" id="PTHR30006">
    <property type="entry name" value="THIAMINE-BINDING PERIPLASMIC PROTEIN-RELATED"/>
    <property type="match status" value="1"/>
</dbReference>
<dbReference type="SUPFAM" id="SSF53850">
    <property type="entry name" value="Periplasmic binding protein-like II"/>
    <property type="match status" value="1"/>
</dbReference>
<dbReference type="Proteomes" id="UP000188342">
    <property type="component" value="Unassembled WGS sequence"/>
</dbReference>
<reference evidence="3 4" key="1">
    <citation type="submission" date="2017-02" db="EMBL/GenBank/DDBJ databases">
        <authorList>
            <person name="Peterson S.W."/>
        </authorList>
    </citation>
    <scope>NUCLEOTIDE SEQUENCE [LARGE SCALE GENOMIC DNA]</scope>
    <source>
        <strain evidence="3 4">LSP_Lj1</strain>
    </source>
</reference>
<gene>
    <name evidence="3" type="ORF">FM114_14650</name>
</gene>
<dbReference type="Pfam" id="PF13343">
    <property type="entry name" value="SBP_bac_6"/>
    <property type="match status" value="1"/>
</dbReference>
<dbReference type="GO" id="GO:0030976">
    <property type="term" value="F:thiamine pyrophosphate binding"/>
    <property type="evidence" value="ECO:0007669"/>
    <property type="project" value="TreeGrafter"/>
</dbReference>
<evidence type="ECO:0000256" key="2">
    <source>
        <dbReference type="SAM" id="MobiDB-lite"/>
    </source>
</evidence>
<proteinExistence type="predicted"/>
<sequence length="304" mass="32707">MVCSSIEDICQQWAHDFTEATGVSVDMVRMSSGQALAAVQRSDGEFDVWHGGTSDLYEVARSRGLLMPHASSAAATIPSRYKASDGSWIGVYRGMLGFCSNQRVLRRLGVSPPEGWEDLLDPRLRGQVTLPDPRTSGTGYTMLWTIVQRTGGLEEAMEWFERLRPNVLQFTSSGMAPSGIAARGEAAVAVTFTQHCVNAHDQGLDDLIVGYPRGVTGAETGAVAVLAAARHSDLARRYVDHAVGQQAQEAGGQTSPRQLPTLPGAYTDPRLELPAGTRELEASGDQAARRRAGLVAEFVRRVGP</sequence>
<evidence type="ECO:0000313" key="3">
    <source>
        <dbReference type="EMBL" id="SJN43904.1"/>
    </source>
</evidence>
<keyword evidence="1" id="KW-0732">Signal</keyword>
<dbReference type="EMBL" id="FUKQ01000056">
    <property type="protein sequence ID" value="SJN43904.1"/>
    <property type="molecule type" value="Genomic_DNA"/>
</dbReference>
<dbReference type="PANTHER" id="PTHR30006:SF2">
    <property type="entry name" value="ABC TRANSPORTER SUBSTRATE-BINDING PROTEIN"/>
    <property type="match status" value="1"/>
</dbReference>
<keyword evidence="4" id="KW-1185">Reference proteome</keyword>
<accession>A0A1R4KIR6</accession>
<organism evidence="3 4">
    <name type="scientific">Luteococcus japonicus LSP_Lj1</name>
    <dbReference type="NCBI Taxonomy" id="1255658"/>
    <lineage>
        <taxon>Bacteria</taxon>
        <taxon>Bacillati</taxon>
        <taxon>Actinomycetota</taxon>
        <taxon>Actinomycetes</taxon>
        <taxon>Propionibacteriales</taxon>
        <taxon>Propionibacteriaceae</taxon>
        <taxon>Luteococcus</taxon>
    </lineage>
</organism>
<dbReference type="Gene3D" id="3.40.190.10">
    <property type="entry name" value="Periplasmic binding protein-like II"/>
    <property type="match status" value="2"/>
</dbReference>
<dbReference type="STRING" id="1255658.FM114_14650"/>
<dbReference type="GO" id="GO:0030288">
    <property type="term" value="C:outer membrane-bounded periplasmic space"/>
    <property type="evidence" value="ECO:0007669"/>
    <property type="project" value="TreeGrafter"/>
</dbReference>
<evidence type="ECO:0000313" key="4">
    <source>
        <dbReference type="Proteomes" id="UP000188342"/>
    </source>
</evidence>
<name>A0A1R4KIR6_9ACTN</name>
<dbReference type="GO" id="GO:0015888">
    <property type="term" value="P:thiamine transport"/>
    <property type="evidence" value="ECO:0007669"/>
    <property type="project" value="TreeGrafter"/>
</dbReference>
<dbReference type="GO" id="GO:0030975">
    <property type="term" value="F:thiamine binding"/>
    <property type="evidence" value="ECO:0007669"/>
    <property type="project" value="TreeGrafter"/>
</dbReference>
<evidence type="ECO:0000256" key="1">
    <source>
        <dbReference type="ARBA" id="ARBA00022729"/>
    </source>
</evidence>
<protein>
    <submittedName>
        <fullName evidence="3">Ferric iron ABC transporter, iron-binding protein</fullName>
    </submittedName>
</protein>
<dbReference type="AlphaFoldDB" id="A0A1R4KIR6"/>